<keyword evidence="1" id="KW-1133">Transmembrane helix</keyword>
<evidence type="ECO:0000256" key="1">
    <source>
        <dbReference type="SAM" id="Phobius"/>
    </source>
</evidence>
<accession>A0A427B3T7</accession>
<dbReference type="Proteomes" id="UP000287651">
    <property type="component" value="Unassembled WGS sequence"/>
</dbReference>
<gene>
    <name evidence="2" type="ORF">B296_00017185</name>
</gene>
<reference evidence="2 3" key="1">
    <citation type="journal article" date="2014" name="Agronomy (Basel)">
        <title>A Draft Genome Sequence for Ensete ventricosum, the Drought-Tolerant Tree Against Hunger.</title>
        <authorList>
            <person name="Harrison J."/>
            <person name="Moore K.A."/>
            <person name="Paszkiewicz K."/>
            <person name="Jones T."/>
            <person name="Grant M."/>
            <person name="Ambacheew D."/>
            <person name="Muzemil S."/>
            <person name="Studholme D.J."/>
        </authorList>
    </citation>
    <scope>NUCLEOTIDE SEQUENCE [LARGE SCALE GENOMIC DNA]</scope>
</reference>
<organism evidence="2 3">
    <name type="scientific">Ensete ventricosum</name>
    <name type="common">Abyssinian banana</name>
    <name type="synonym">Musa ensete</name>
    <dbReference type="NCBI Taxonomy" id="4639"/>
    <lineage>
        <taxon>Eukaryota</taxon>
        <taxon>Viridiplantae</taxon>
        <taxon>Streptophyta</taxon>
        <taxon>Embryophyta</taxon>
        <taxon>Tracheophyta</taxon>
        <taxon>Spermatophyta</taxon>
        <taxon>Magnoliopsida</taxon>
        <taxon>Liliopsida</taxon>
        <taxon>Zingiberales</taxon>
        <taxon>Musaceae</taxon>
        <taxon>Ensete</taxon>
    </lineage>
</organism>
<dbReference type="AlphaFoldDB" id="A0A427B3T7"/>
<sequence>MSTSLVWQPSRSTSLALAVAIASIGNTINLIVAYHRLTIPLCIVSTPPKRDRNTVVLKSIDRPNRSSISSAEVNRCQTFTAVDNTAVSLTSGKDLYLS</sequence>
<comment type="caution">
    <text evidence="2">The sequence shown here is derived from an EMBL/GenBank/DDBJ whole genome shotgun (WGS) entry which is preliminary data.</text>
</comment>
<keyword evidence="1" id="KW-0472">Membrane</keyword>
<evidence type="ECO:0000313" key="3">
    <source>
        <dbReference type="Proteomes" id="UP000287651"/>
    </source>
</evidence>
<evidence type="ECO:0000313" key="2">
    <source>
        <dbReference type="EMBL" id="RRT83134.1"/>
    </source>
</evidence>
<keyword evidence="1" id="KW-0812">Transmembrane</keyword>
<proteinExistence type="predicted"/>
<name>A0A427B3T7_ENSVE</name>
<dbReference type="EMBL" id="AMZH03000555">
    <property type="protein sequence ID" value="RRT83134.1"/>
    <property type="molecule type" value="Genomic_DNA"/>
</dbReference>
<feature type="transmembrane region" description="Helical" evidence="1">
    <location>
        <begin position="15"/>
        <end position="34"/>
    </location>
</feature>
<protein>
    <submittedName>
        <fullName evidence="2">Uncharacterized protein</fullName>
    </submittedName>
</protein>